<reference evidence="5 6" key="1">
    <citation type="submission" date="2018-07" db="EMBL/GenBank/DDBJ databases">
        <title>Complete genome sequencing of Ornithinimicrobium sp. AMA3305.</title>
        <authorList>
            <person name="Bae J.-W."/>
        </authorList>
    </citation>
    <scope>NUCLEOTIDE SEQUENCE [LARGE SCALE GENOMIC DNA]</scope>
    <source>
        <strain evidence="5 6">AMA3305</strain>
    </source>
</reference>
<dbReference type="Pfam" id="PF12833">
    <property type="entry name" value="HTH_18"/>
    <property type="match status" value="1"/>
</dbReference>
<evidence type="ECO:0000256" key="2">
    <source>
        <dbReference type="ARBA" id="ARBA00023125"/>
    </source>
</evidence>
<dbReference type="InterPro" id="IPR050204">
    <property type="entry name" value="AraC_XylS_family_regulators"/>
</dbReference>
<evidence type="ECO:0000256" key="3">
    <source>
        <dbReference type="ARBA" id="ARBA00023163"/>
    </source>
</evidence>
<keyword evidence="3" id="KW-0804">Transcription</keyword>
<gene>
    <name evidence="5" type="ORF">DV701_15430</name>
</gene>
<organism evidence="5 6">
    <name type="scientific">Ornithinimicrobium avium</name>
    <dbReference type="NCBI Taxonomy" id="2283195"/>
    <lineage>
        <taxon>Bacteria</taxon>
        <taxon>Bacillati</taxon>
        <taxon>Actinomycetota</taxon>
        <taxon>Actinomycetes</taxon>
        <taxon>Micrococcales</taxon>
        <taxon>Ornithinimicrobiaceae</taxon>
        <taxon>Ornithinimicrobium</taxon>
    </lineage>
</organism>
<name>A0A345NT06_9MICO</name>
<dbReference type="PANTHER" id="PTHR46796">
    <property type="entry name" value="HTH-TYPE TRANSCRIPTIONAL ACTIVATOR RHAS-RELATED"/>
    <property type="match status" value="1"/>
</dbReference>
<keyword evidence="2" id="KW-0238">DNA-binding</keyword>
<dbReference type="InterPro" id="IPR018060">
    <property type="entry name" value="HTH_AraC"/>
</dbReference>
<proteinExistence type="predicted"/>
<protein>
    <submittedName>
        <fullName evidence="5">AraC family transcriptional regulator</fullName>
    </submittedName>
</protein>
<evidence type="ECO:0000313" key="6">
    <source>
        <dbReference type="Proteomes" id="UP000253790"/>
    </source>
</evidence>
<keyword evidence="6" id="KW-1185">Reference proteome</keyword>
<dbReference type="SMART" id="SM00342">
    <property type="entry name" value="HTH_ARAC"/>
    <property type="match status" value="1"/>
</dbReference>
<evidence type="ECO:0000256" key="1">
    <source>
        <dbReference type="ARBA" id="ARBA00023015"/>
    </source>
</evidence>
<feature type="domain" description="HTH araC/xylS-type" evidence="4">
    <location>
        <begin position="107"/>
        <end position="207"/>
    </location>
</feature>
<dbReference type="PROSITE" id="PS00041">
    <property type="entry name" value="HTH_ARAC_FAMILY_1"/>
    <property type="match status" value="1"/>
</dbReference>
<dbReference type="SUPFAM" id="SSF46689">
    <property type="entry name" value="Homeodomain-like"/>
    <property type="match status" value="1"/>
</dbReference>
<evidence type="ECO:0000313" key="5">
    <source>
        <dbReference type="EMBL" id="AXH98164.1"/>
    </source>
</evidence>
<evidence type="ECO:0000259" key="4">
    <source>
        <dbReference type="PROSITE" id="PS01124"/>
    </source>
</evidence>
<dbReference type="Gene3D" id="1.10.10.60">
    <property type="entry name" value="Homeodomain-like"/>
    <property type="match status" value="1"/>
</dbReference>
<dbReference type="PROSITE" id="PS01124">
    <property type="entry name" value="HTH_ARAC_FAMILY_2"/>
    <property type="match status" value="1"/>
</dbReference>
<dbReference type="InterPro" id="IPR009057">
    <property type="entry name" value="Homeodomain-like_sf"/>
</dbReference>
<dbReference type="OrthoDB" id="2559672at2"/>
<dbReference type="InterPro" id="IPR018062">
    <property type="entry name" value="HTH_AraC-typ_CS"/>
</dbReference>
<dbReference type="GO" id="GO:0003700">
    <property type="term" value="F:DNA-binding transcription factor activity"/>
    <property type="evidence" value="ECO:0007669"/>
    <property type="project" value="InterPro"/>
</dbReference>
<keyword evidence="1" id="KW-0805">Transcription regulation</keyword>
<dbReference type="KEGG" id="orn:DV701_15430"/>
<dbReference type="Proteomes" id="UP000253790">
    <property type="component" value="Chromosome"/>
</dbReference>
<dbReference type="EMBL" id="CP031229">
    <property type="protein sequence ID" value="AXH98164.1"/>
    <property type="molecule type" value="Genomic_DNA"/>
</dbReference>
<dbReference type="GO" id="GO:0043565">
    <property type="term" value="F:sequence-specific DNA binding"/>
    <property type="evidence" value="ECO:0007669"/>
    <property type="project" value="InterPro"/>
</dbReference>
<dbReference type="AlphaFoldDB" id="A0A345NT06"/>
<sequence>MHGVGMPSALVHGLLTRVFAPDLPTAGRVAGVAFRPGGLAALLDRDVRDLTDRIVRAADVLGPRVSEAAQAVLGEPDEATRRQLLLAYLLEVLDPQLQRVREDTAYATVLGAVDLMRAREHTTLAPVADRLHVSTRTLQRMFARYVGASPLWVLRRYRLQDAARAIDTGDGQDLAALASDLGFADQAHLTRAFTAVVGVPPSAYRRGGPGSGQ</sequence>
<dbReference type="InterPro" id="IPR046532">
    <property type="entry name" value="DUF6597"/>
</dbReference>
<dbReference type="Pfam" id="PF20240">
    <property type="entry name" value="DUF6597"/>
    <property type="match status" value="1"/>
</dbReference>
<accession>A0A345NT06</accession>